<gene>
    <name evidence="1" type="ORF">G6F50_014116</name>
</gene>
<evidence type="ECO:0000313" key="2">
    <source>
        <dbReference type="Proteomes" id="UP000740926"/>
    </source>
</evidence>
<sequence length="211" mass="23217">MAGAAIEISQCQHTGGIEIAHAVRRVLAARREHRRIFQLDEQGVAGELRIGSFEAETRLLAHRAAGAVAADQPAAVDGAVCGRLHSDLILLHLHRLYRAAAIDVHAQPDCALGQYRFQRLQLDRHLRADRRWQPPVPAPAVHVVQRERNAGEVAPQRPRLRQPVRRAGRGCALVRLQHLGRGNRVQQAAPIQRLQGGGVQAAQAQRQAFQG</sequence>
<proteinExistence type="predicted"/>
<dbReference type="EMBL" id="JAANIU010006344">
    <property type="protein sequence ID" value="KAG1542349.1"/>
    <property type="molecule type" value="Genomic_DNA"/>
</dbReference>
<protein>
    <submittedName>
        <fullName evidence="1">Uncharacterized protein</fullName>
    </submittedName>
</protein>
<dbReference type="AlphaFoldDB" id="A0A9P6Y8Z2"/>
<keyword evidence="2" id="KW-1185">Reference proteome</keyword>
<evidence type="ECO:0000313" key="1">
    <source>
        <dbReference type="EMBL" id="KAG1542349.1"/>
    </source>
</evidence>
<comment type="caution">
    <text evidence="1">The sequence shown here is derived from an EMBL/GenBank/DDBJ whole genome shotgun (WGS) entry which is preliminary data.</text>
</comment>
<dbReference type="Proteomes" id="UP000740926">
    <property type="component" value="Unassembled WGS sequence"/>
</dbReference>
<name>A0A9P6Y8Z2_9FUNG</name>
<accession>A0A9P6Y8Z2</accession>
<reference evidence="1 2" key="1">
    <citation type="journal article" date="2020" name="Microb. Genom.">
        <title>Genetic diversity of clinical and environmental Mucorales isolates obtained from an investigation of mucormycosis cases among solid organ transplant recipients.</title>
        <authorList>
            <person name="Nguyen M.H."/>
            <person name="Kaul D."/>
            <person name="Muto C."/>
            <person name="Cheng S.J."/>
            <person name="Richter R.A."/>
            <person name="Bruno V.M."/>
            <person name="Liu G."/>
            <person name="Beyhan S."/>
            <person name="Sundermann A.J."/>
            <person name="Mounaud S."/>
            <person name="Pasculle A.W."/>
            <person name="Nierman W.C."/>
            <person name="Driscoll E."/>
            <person name="Cumbie R."/>
            <person name="Clancy C.J."/>
            <person name="Dupont C.L."/>
        </authorList>
    </citation>
    <scope>NUCLEOTIDE SEQUENCE [LARGE SCALE GENOMIC DNA]</scope>
    <source>
        <strain evidence="1 2">GL24</strain>
    </source>
</reference>
<organism evidence="1 2">
    <name type="scientific">Rhizopus delemar</name>
    <dbReference type="NCBI Taxonomy" id="936053"/>
    <lineage>
        <taxon>Eukaryota</taxon>
        <taxon>Fungi</taxon>
        <taxon>Fungi incertae sedis</taxon>
        <taxon>Mucoromycota</taxon>
        <taxon>Mucoromycotina</taxon>
        <taxon>Mucoromycetes</taxon>
        <taxon>Mucorales</taxon>
        <taxon>Mucorineae</taxon>
        <taxon>Rhizopodaceae</taxon>
        <taxon>Rhizopus</taxon>
    </lineage>
</organism>